<dbReference type="OrthoDB" id="272421at2759"/>
<evidence type="ECO:0000256" key="1">
    <source>
        <dbReference type="SAM" id="MobiDB-lite"/>
    </source>
</evidence>
<reference evidence="2 3" key="1">
    <citation type="journal article" date="2018" name="BMC Genomics">
        <title>Genomic comparison of Trypanosoma conorhini and Trypanosoma rangeli to Trypanosoma cruzi strains of high and low virulence.</title>
        <authorList>
            <person name="Bradwell K.R."/>
            <person name="Koparde V.N."/>
            <person name="Matveyev A.V."/>
            <person name="Serrano M.G."/>
            <person name="Alves J.M."/>
            <person name="Parikh H."/>
            <person name="Huang B."/>
            <person name="Lee V."/>
            <person name="Espinosa-Alvarez O."/>
            <person name="Ortiz P.A."/>
            <person name="Costa-Martins A.G."/>
            <person name="Teixeira M.M."/>
            <person name="Buck G.A."/>
        </authorList>
    </citation>
    <scope>NUCLEOTIDE SEQUENCE [LARGE SCALE GENOMIC DNA]</scope>
    <source>
        <strain evidence="2 3">025E</strain>
    </source>
</reference>
<keyword evidence="3" id="KW-1185">Reference proteome</keyword>
<sequence>MWGGIKVRAHHGDVFRGWSASQGLENVRRQLYREPRPWYLAWSLHHHKHLLSDYHCARLLAWCTTVMELEKRQAAKRQAYMYAQQVFQFMVHSHKVGSETYQEFFRLCATGRDLTTAFRWQQYLVETGQPFPLSHYTWLLRIAVLSPNDESAEDMAEAVWETYLARYCHLVKHEVTGDTATSHFQPSTEEESHELEGLFRAFKQLRPKIAHGAKPELLDFIDGLPDGSLDAATSDAWPTVSRHHTFRQLEAGVSWTPPTLSHPHLRDSLLHENFINDLEKAAFSSNVQRVVALVNEYLQRISAEKSRTSGEKYRAGERDIWHRYSDPSAADFRKPLVEAGGVTAELYHYLIVALSTRQPTLALRTLRRMEEQNLGVLDLTRAVMIVRCQGSPADQQALLQEQLQEIALRQKIGQDYDVTREVELFWKFSYTDFLHYRNALGRTDLYRILMEGLGPVRVQELLTEAQVHDSCTPDDVVVLDTSFRAAAAAYFRGLCGQLNVNRALDAITAKMPKLDISLLGSMPHFSDYALPKEDFVATDVFALRGKLVGFKRIYVLDSSFVETSEQFLTVGQTSDVEDAGSSLVLVPYCCLQQLALTIEQGEYSVTFDEALQAANTTEPFIASNRLRSLFALLRDTHKTRRTRVLHFSECLMAHSVAASQIKALGLDPAGSDNDHLFLILAMIRAIAPVEAEVVLCTDDASLVKLFHGDKLTSFFAGKICILSSQPPQEVLNNEDDLIDDNPDLCISMDFEPKLQSSAPVGENHCVSGINSLLPLQTQVSEVDADAFGAAWLDMLDGEEQSGKALDAVNDTPHPQDALSTGAVARQTGNACGRDGPDNDDDLGAREHEKLMNMYESEHAVVPVGALMAQASSLGSMFEQFDVLGPDAEMDRAMASPAPRQTSGKPNERPRRRALLETEAIRNRGASNKQRFRLAKRLSNMSGGRVPFNFRYRVLEVNISDPKNKSYRDAYKEGVAKKRESFKRNFNNHFLVGGGSP</sequence>
<proteinExistence type="predicted"/>
<evidence type="ECO:0000313" key="2">
    <source>
        <dbReference type="EMBL" id="RNF02467.1"/>
    </source>
</evidence>
<comment type="caution">
    <text evidence="2">The sequence shown here is derived from an EMBL/GenBank/DDBJ whole genome shotgun (WGS) entry which is preliminary data.</text>
</comment>
<dbReference type="RefSeq" id="XP_029224657.1">
    <property type="nucleotide sequence ID" value="XM_029375232.1"/>
</dbReference>
<dbReference type="Proteomes" id="UP000284403">
    <property type="component" value="Unassembled WGS sequence"/>
</dbReference>
<dbReference type="EMBL" id="MKKU01000771">
    <property type="protein sequence ID" value="RNF02467.1"/>
    <property type="molecule type" value="Genomic_DNA"/>
</dbReference>
<organism evidence="2 3">
    <name type="scientific">Trypanosoma conorhini</name>
    <dbReference type="NCBI Taxonomy" id="83891"/>
    <lineage>
        <taxon>Eukaryota</taxon>
        <taxon>Discoba</taxon>
        <taxon>Euglenozoa</taxon>
        <taxon>Kinetoplastea</taxon>
        <taxon>Metakinetoplastina</taxon>
        <taxon>Trypanosomatida</taxon>
        <taxon>Trypanosomatidae</taxon>
        <taxon>Trypanosoma</taxon>
    </lineage>
</organism>
<dbReference type="GeneID" id="40321993"/>
<accession>A0A3R7NGS9</accession>
<name>A0A3R7NGS9_9TRYP</name>
<gene>
    <name evidence="2" type="ORF">Tco025E_08382</name>
</gene>
<dbReference type="AlphaFoldDB" id="A0A3R7NGS9"/>
<feature type="region of interest" description="Disordered" evidence="1">
    <location>
        <begin position="893"/>
        <end position="912"/>
    </location>
</feature>
<evidence type="ECO:0000313" key="3">
    <source>
        <dbReference type="Proteomes" id="UP000284403"/>
    </source>
</evidence>
<protein>
    <submittedName>
        <fullName evidence="2">Uncharacterized protein</fullName>
    </submittedName>
</protein>